<evidence type="ECO:0000256" key="6">
    <source>
        <dbReference type="ARBA" id="ARBA00022729"/>
    </source>
</evidence>
<evidence type="ECO:0000259" key="15">
    <source>
        <dbReference type="PROSITE" id="PS51007"/>
    </source>
</evidence>
<feature type="binding site" description="covalent" evidence="11">
    <location>
        <position position="44"/>
    </location>
    <ligand>
        <name>heme c</name>
        <dbReference type="ChEBI" id="CHEBI:61717"/>
        <label>1</label>
    </ligand>
</feature>
<dbReference type="InterPro" id="IPR051459">
    <property type="entry name" value="Cytochrome_c-type_DH"/>
</dbReference>
<keyword evidence="9 12" id="KW-0408">Iron</keyword>
<feature type="domain" description="Cytochrome c" evidence="15">
    <location>
        <begin position="27"/>
        <end position="130"/>
    </location>
</feature>
<dbReference type="OrthoDB" id="9809720at2"/>
<feature type="region of interest" description="Disordered" evidence="13">
    <location>
        <begin position="396"/>
        <end position="420"/>
    </location>
</feature>
<dbReference type="InterPro" id="IPR009056">
    <property type="entry name" value="Cyt_c-like_dom"/>
</dbReference>
<dbReference type="SUPFAM" id="SSF46626">
    <property type="entry name" value="Cytochrome c"/>
    <property type="match status" value="3"/>
</dbReference>
<dbReference type="GO" id="GO:0005886">
    <property type="term" value="C:plasma membrane"/>
    <property type="evidence" value="ECO:0007669"/>
    <property type="project" value="UniProtKB-SubCell"/>
</dbReference>
<dbReference type="PIRSF" id="PIRSF000018">
    <property type="entry name" value="Mb_ADH_cyt_c"/>
    <property type="match status" value="1"/>
</dbReference>
<evidence type="ECO:0000313" key="17">
    <source>
        <dbReference type="Proteomes" id="UP000175989"/>
    </source>
</evidence>
<keyword evidence="17" id="KW-1185">Reference proteome</keyword>
<dbReference type="AlphaFoldDB" id="A0A1E7WKZ4"/>
<dbReference type="PATRIC" id="fig|762836.4.peg.2802"/>
<evidence type="ECO:0000256" key="9">
    <source>
        <dbReference type="ARBA" id="ARBA00023004"/>
    </source>
</evidence>
<feature type="binding site" description="axial binding residue" evidence="12">
    <location>
        <position position="192"/>
    </location>
    <ligand>
        <name>heme c</name>
        <dbReference type="ChEBI" id="CHEBI:61717"/>
        <label>2</label>
    </ligand>
    <ligandPart>
        <name>Fe</name>
        <dbReference type="ChEBI" id="CHEBI:18248"/>
    </ligandPart>
</feature>
<evidence type="ECO:0000256" key="14">
    <source>
        <dbReference type="SAM" id="SignalP"/>
    </source>
</evidence>
<keyword evidence="6 14" id="KW-0732">Signal</keyword>
<dbReference type="PANTHER" id="PTHR35008:SF8">
    <property type="entry name" value="ALCOHOL DEHYDROGENASE CYTOCHROME C SUBUNIT"/>
    <property type="match status" value="1"/>
</dbReference>
<dbReference type="GO" id="GO:0009055">
    <property type="term" value="F:electron transfer activity"/>
    <property type="evidence" value="ECO:0007669"/>
    <property type="project" value="InterPro"/>
</dbReference>
<evidence type="ECO:0000256" key="8">
    <source>
        <dbReference type="ARBA" id="ARBA00022982"/>
    </source>
</evidence>
<gene>
    <name evidence="16" type="primary">adhB_2</name>
    <name evidence="16" type="ORF">DUPY_27220</name>
</gene>
<dbReference type="InterPro" id="IPR008168">
    <property type="entry name" value="Cyt_C_IC"/>
</dbReference>
<dbReference type="InterPro" id="IPR014353">
    <property type="entry name" value="Membr-bd_ADH_cyt_c"/>
</dbReference>
<keyword evidence="10" id="KW-0472">Membrane</keyword>
<evidence type="ECO:0000256" key="1">
    <source>
        <dbReference type="ARBA" id="ARBA00004236"/>
    </source>
</evidence>
<sequence length="420" mass="44381">MMKKFAHFLTIAAGLAASTAFAAPANTLVQRGAYLARAGDCIACHSAPGKPAFAGGLAIDSGHGIIYSTNITPDKQHGIGAYTEQQFADAVRKGVKADGTHLYPAMPYTSYAKVNDADIKALYAYFQAGVKPSAYTPPATSMNFPFNMRWGMAVWNYMFASDQPFKAQPGWSAQVRNGAYLVEGLGHCSSCHTPRGFAMNEKAGDSSEAKFLAGGDLNGWPVPSLRGLPRWNQAAIVDYLQTGRNTTSAVAGEMTAVVEHSTAHLDDADLKSIAAYLKSLPPAAPRAAAVTAQGVEATAKKLTSAINLTLGERLYLDNCAACHFVNGKGAARVFPVLDGATVANAESPAGLIHVIMQGARTPSTDKAPSILVMPGFGKRLDDKEVAALASFVRQGWSNTGSPVTERDVGKVRAKVQEKQE</sequence>
<comment type="subcellular location">
    <subcellularLocation>
        <location evidence="1">Cell membrane</location>
    </subcellularLocation>
</comment>
<feature type="signal peptide" evidence="14">
    <location>
        <begin position="1"/>
        <end position="22"/>
    </location>
</feature>
<evidence type="ECO:0000256" key="3">
    <source>
        <dbReference type="ARBA" id="ARBA00022475"/>
    </source>
</evidence>
<keyword evidence="7" id="KW-0677">Repeat</keyword>
<dbReference type="EMBL" id="LROM01000087">
    <property type="protein sequence ID" value="OEZ99677.1"/>
    <property type="molecule type" value="Genomic_DNA"/>
</dbReference>
<feature type="domain" description="Cytochrome c" evidence="15">
    <location>
        <begin position="173"/>
        <end position="281"/>
    </location>
</feature>
<keyword evidence="2" id="KW-0813">Transport</keyword>
<feature type="compositionally biased region" description="Basic and acidic residues" evidence="13">
    <location>
        <begin position="404"/>
        <end position="420"/>
    </location>
</feature>
<feature type="binding site" description="covalent" evidence="11">
    <location>
        <position position="319"/>
    </location>
    <ligand>
        <name>heme c</name>
        <dbReference type="ChEBI" id="CHEBI:61717"/>
        <label>3</label>
    </ligand>
</feature>
<name>A0A1E7WKZ4_9BURK</name>
<dbReference type="Proteomes" id="UP000175989">
    <property type="component" value="Unassembled WGS sequence"/>
</dbReference>
<dbReference type="RefSeq" id="WP_070248881.1">
    <property type="nucleotide sequence ID" value="NZ_LROM01000087.1"/>
</dbReference>
<dbReference type="InterPro" id="IPR036909">
    <property type="entry name" value="Cyt_c-like_dom_sf"/>
</dbReference>
<accession>A0A1E7WKZ4</accession>
<feature type="binding site" description="axial binding residue" evidence="12">
    <location>
        <position position="45"/>
    </location>
    <ligand>
        <name>heme c</name>
        <dbReference type="ChEBI" id="CHEBI:61717"/>
        <label>1</label>
    </ligand>
    <ligandPart>
        <name>Fe</name>
        <dbReference type="ChEBI" id="CHEBI:18248"/>
    </ligandPart>
</feature>
<dbReference type="Pfam" id="PF13442">
    <property type="entry name" value="Cytochrome_CBB3"/>
    <property type="match status" value="1"/>
</dbReference>
<proteinExistence type="predicted"/>
<protein>
    <submittedName>
        <fullName evidence="16">Alcohol dehydrogenase cytochrome c subunit</fullName>
    </submittedName>
</protein>
<evidence type="ECO:0000256" key="7">
    <source>
        <dbReference type="ARBA" id="ARBA00022737"/>
    </source>
</evidence>
<keyword evidence="4 11" id="KW-0349">Heme</keyword>
<feature type="binding site" description="axial binding residue" evidence="12">
    <location>
        <position position="323"/>
    </location>
    <ligand>
        <name>heme c</name>
        <dbReference type="ChEBI" id="CHEBI:61717"/>
        <label>3</label>
    </ligand>
    <ligandPart>
        <name>Fe</name>
        <dbReference type="ChEBI" id="CHEBI:18248"/>
    </ligandPart>
</feature>
<evidence type="ECO:0000256" key="13">
    <source>
        <dbReference type="SAM" id="MobiDB-lite"/>
    </source>
</evidence>
<dbReference type="GO" id="GO:0005506">
    <property type="term" value="F:iron ion binding"/>
    <property type="evidence" value="ECO:0007669"/>
    <property type="project" value="InterPro"/>
</dbReference>
<dbReference type="Gene3D" id="1.10.760.10">
    <property type="entry name" value="Cytochrome c-like domain"/>
    <property type="match status" value="3"/>
</dbReference>
<feature type="binding site" description="covalent" evidence="11">
    <location>
        <position position="322"/>
    </location>
    <ligand>
        <name>heme c</name>
        <dbReference type="ChEBI" id="CHEBI:61717"/>
        <label>3</label>
    </ligand>
</feature>
<keyword evidence="5 12" id="KW-0479">Metal-binding</keyword>
<evidence type="ECO:0000313" key="16">
    <source>
        <dbReference type="EMBL" id="OEZ99677.1"/>
    </source>
</evidence>
<organism evidence="16 17">
    <name type="scientific">Duganella phyllosphaerae</name>
    <dbReference type="NCBI Taxonomy" id="762836"/>
    <lineage>
        <taxon>Bacteria</taxon>
        <taxon>Pseudomonadati</taxon>
        <taxon>Pseudomonadota</taxon>
        <taxon>Betaproteobacteria</taxon>
        <taxon>Burkholderiales</taxon>
        <taxon>Oxalobacteraceae</taxon>
        <taxon>Telluria group</taxon>
        <taxon>Duganella</taxon>
    </lineage>
</organism>
<feature type="binding site" description="covalent" evidence="11">
    <location>
        <position position="188"/>
    </location>
    <ligand>
        <name>heme c</name>
        <dbReference type="ChEBI" id="CHEBI:61717"/>
        <label>2</label>
    </ligand>
</feature>
<feature type="binding site" description="covalent" evidence="11">
    <location>
        <position position="41"/>
    </location>
    <ligand>
        <name>heme c</name>
        <dbReference type="ChEBI" id="CHEBI:61717"/>
        <label>1</label>
    </ligand>
</feature>
<reference evidence="17" key="1">
    <citation type="journal article" date="2016" name="Front. Microbiol.">
        <title>Molecular Keys to the Janthinobacterium and Duganella spp. Interaction with the Plant Pathogen Fusarium graminearum.</title>
        <authorList>
            <person name="Haack F.S."/>
            <person name="Poehlein A."/>
            <person name="Kroger C."/>
            <person name="Voigt C.A."/>
            <person name="Piepenbring M."/>
            <person name="Bode H.B."/>
            <person name="Daniel R."/>
            <person name="Schafer W."/>
            <person name="Streit W.R."/>
        </authorList>
    </citation>
    <scope>NUCLEOTIDE SEQUENCE [LARGE SCALE GENOMIC DNA]</scope>
    <source>
        <strain evidence="17">T54</strain>
    </source>
</reference>
<feature type="domain" description="Cytochrome c" evidence="15">
    <location>
        <begin position="306"/>
        <end position="396"/>
    </location>
</feature>
<comment type="cofactor">
    <cofactor evidence="11">
        <name>heme c</name>
        <dbReference type="ChEBI" id="CHEBI:61717"/>
    </cofactor>
    <text evidence="11">Binds 3 heme c groups covalently per subunit.</text>
</comment>
<dbReference type="GO" id="GO:0016614">
    <property type="term" value="F:oxidoreductase activity, acting on CH-OH group of donors"/>
    <property type="evidence" value="ECO:0007669"/>
    <property type="project" value="InterPro"/>
</dbReference>
<dbReference type="Pfam" id="PF00034">
    <property type="entry name" value="Cytochrom_C"/>
    <property type="match status" value="2"/>
</dbReference>
<feature type="binding site" description="covalent" evidence="11">
    <location>
        <position position="191"/>
    </location>
    <ligand>
        <name>heme c</name>
        <dbReference type="ChEBI" id="CHEBI:61717"/>
        <label>2</label>
    </ligand>
</feature>
<evidence type="ECO:0000256" key="11">
    <source>
        <dbReference type="PIRSR" id="PIRSR000018-50"/>
    </source>
</evidence>
<evidence type="ECO:0000256" key="5">
    <source>
        <dbReference type="ARBA" id="ARBA00022723"/>
    </source>
</evidence>
<keyword evidence="8" id="KW-0249">Electron transport</keyword>
<evidence type="ECO:0000256" key="2">
    <source>
        <dbReference type="ARBA" id="ARBA00022448"/>
    </source>
</evidence>
<keyword evidence="3" id="KW-1003">Cell membrane</keyword>
<evidence type="ECO:0000256" key="12">
    <source>
        <dbReference type="PIRSR" id="PIRSR000018-51"/>
    </source>
</evidence>
<dbReference type="GO" id="GO:0020037">
    <property type="term" value="F:heme binding"/>
    <property type="evidence" value="ECO:0007669"/>
    <property type="project" value="InterPro"/>
</dbReference>
<dbReference type="PANTHER" id="PTHR35008">
    <property type="entry name" value="BLL4482 PROTEIN-RELATED"/>
    <property type="match status" value="1"/>
</dbReference>
<feature type="chain" id="PRO_5009207216" evidence="14">
    <location>
        <begin position="23"/>
        <end position="420"/>
    </location>
</feature>
<evidence type="ECO:0000256" key="10">
    <source>
        <dbReference type="ARBA" id="ARBA00023136"/>
    </source>
</evidence>
<comment type="caution">
    <text evidence="16">The sequence shown here is derived from an EMBL/GenBank/DDBJ whole genome shotgun (WGS) entry which is preliminary data.</text>
</comment>
<dbReference type="PROSITE" id="PS51007">
    <property type="entry name" value="CYTC"/>
    <property type="match status" value="3"/>
</dbReference>
<evidence type="ECO:0000256" key="4">
    <source>
        <dbReference type="ARBA" id="ARBA00022617"/>
    </source>
</evidence>
<dbReference type="PRINTS" id="PR00605">
    <property type="entry name" value="CYTCHROMECIC"/>
</dbReference>